<feature type="domain" description="RNase H type-1" evidence="1">
    <location>
        <begin position="253"/>
        <end position="386"/>
    </location>
</feature>
<protein>
    <recommendedName>
        <fullName evidence="1">RNase H type-1 domain-containing protein</fullName>
    </recommendedName>
</protein>
<dbReference type="CDD" id="cd09276">
    <property type="entry name" value="Rnase_HI_RT_non_LTR"/>
    <property type="match status" value="1"/>
</dbReference>
<reference evidence="2" key="2">
    <citation type="journal article" date="2021" name="Genome Biol. Evol.">
        <title>Developing a high-quality reference genome for a parasitic bivalve with doubly uniparental inheritance (Bivalvia: Unionida).</title>
        <authorList>
            <person name="Smith C.H."/>
        </authorList>
    </citation>
    <scope>NUCLEOTIDE SEQUENCE</scope>
    <source>
        <strain evidence="2">CHS0354</strain>
        <tissue evidence="2">Mantle</tissue>
    </source>
</reference>
<organism evidence="2 3">
    <name type="scientific">Potamilus streckersoni</name>
    <dbReference type="NCBI Taxonomy" id="2493646"/>
    <lineage>
        <taxon>Eukaryota</taxon>
        <taxon>Metazoa</taxon>
        <taxon>Spiralia</taxon>
        <taxon>Lophotrochozoa</taxon>
        <taxon>Mollusca</taxon>
        <taxon>Bivalvia</taxon>
        <taxon>Autobranchia</taxon>
        <taxon>Heteroconchia</taxon>
        <taxon>Palaeoheterodonta</taxon>
        <taxon>Unionida</taxon>
        <taxon>Unionoidea</taxon>
        <taxon>Unionidae</taxon>
        <taxon>Ambleminae</taxon>
        <taxon>Lampsilini</taxon>
        <taxon>Potamilus</taxon>
    </lineage>
</organism>
<evidence type="ECO:0000259" key="1">
    <source>
        <dbReference type="PROSITE" id="PS50879"/>
    </source>
</evidence>
<dbReference type="AlphaFoldDB" id="A0AAE0SR08"/>
<keyword evidence="3" id="KW-1185">Reference proteome</keyword>
<reference evidence="2" key="3">
    <citation type="submission" date="2023-05" db="EMBL/GenBank/DDBJ databases">
        <authorList>
            <person name="Smith C.H."/>
        </authorList>
    </citation>
    <scope>NUCLEOTIDE SEQUENCE</scope>
    <source>
        <strain evidence="2">CHS0354</strain>
        <tissue evidence="2">Mantle</tissue>
    </source>
</reference>
<dbReference type="SUPFAM" id="SSF53098">
    <property type="entry name" value="Ribonuclease H-like"/>
    <property type="match status" value="1"/>
</dbReference>
<dbReference type="Pfam" id="PF00075">
    <property type="entry name" value="RNase_H"/>
    <property type="match status" value="1"/>
</dbReference>
<proteinExistence type="predicted"/>
<comment type="caution">
    <text evidence="2">The sequence shown here is derived from an EMBL/GenBank/DDBJ whole genome shotgun (WGS) entry which is preliminary data.</text>
</comment>
<name>A0AAE0SR08_9BIVA</name>
<accession>A0AAE0SR08</accession>
<dbReference type="GO" id="GO:0004523">
    <property type="term" value="F:RNA-DNA hybrid ribonuclease activity"/>
    <property type="evidence" value="ECO:0007669"/>
    <property type="project" value="InterPro"/>
</dbReference>
<sequence length="549" mass="64501">MVKTVAILFSQKRSRQIEPPTLYLNQQKVKFTTHTVFLGAILDRHLSWKLHINNLIERCRQDLNLLRHIKGLKWGADQDTMLKIYRTVLRSKLDYACQAYDSAEQPLLKKLDTIQYKALRLCTGTLTNTSLRELQVFTGEPPLKFRRTELLLKYAARISTLPEHNPSRQALNKSKVAFRPKWVKQPPAFHRVHKLIQQNPNLNLQAETRLYQDPYPWRNAKPKINFQLIGRGSKKDNQWKLLTHIQELLNTQYKEYTHIYTDGSRNQKENKTAAAVVVPSKHYKVKVRLPDGCSIFTAELWAINHAINWTLTQSQISHLIISDSLSALQAINSTKPTSRANLVEDTLYSLRKSIDQGRNIEFLWVPSHIQLQGNVLADQASNEALDTNYRIDIRYCTHEISSQITKFINNQWQKQWDELSSHTQLHSIQNKVDRHIKWKSLPNYRENHLINRLRTGKTKLYSSIGKYLSKQQRNKPNCRYCKLPETLEHIFNECPFYNAQRNIFRNQQNKIKAPHTYPCFFKQKHNKNIQTTHRNIIDYLQQIKKSNDI</sequence>
<dbReference type="InterPro" id="IPR012337">
    <property type="entry name" value="RNaseH-like_sf"/>
</dbReference>
<gene>
    <name evidence="2" type="ORF">CHS0354_033783</name>
</gene>
<evidence type="ECO:0000313" key="2">
    <source>
        <dbReference type="EMBL" id="KAK3596194.1"/>
    </source>
</evidence>
<dbReference type="Proteomes" id="UP001195483">
    <property type="component" value="Unassembled WGS sequence"/>
</dbReference>
<dbReference type="InterPro" id="IPR002156">
    <property type="entry name" value="RNaseH_domain"/>
</dbReference>
<dbReference type="GO" id="GO:0003676">
    <property type="term" value="F:nucleic acid binding"/>
    <property type="evidence" value="ECO:0007669"/>
    <property type="project" value="InterPro"/>
</dbReference>
<dbReference type="EMBL" id="JAEAOA010001971">
    <property type="protein sequence ID" value="KAK3596194.1"/>
    <property type="molecule type" value="Genomic_DNA"/>
</dbReference>
<dbReference type="InterPro" id="IPR036397">
    <property type="entry name" value="RNaseH_sf"/>
</dbReference>
<reference evidence="2" key="1">
    <citation type="journal article" date="2021" name="Genome Biol. Evol.">
        <title>A High-Quality Reference Genome for a Parasitic Bivalve with Doubly Uniparental Inheritance (Bivalvia: Unionida).</title>
        <authorList>
            <person name="Smith C.H."/>
        </authorList>
    </citation>
    <scope>NUCLEOTIDE SEQUENCE</scope>
    <source>
        <strain evidence="2">CHS0354</strain>
    </source>
</reference>
<evidence type="ECO:0000313" key="3">
    <source>
        <dbReference type="Proteomes" id="UP001195483"/>
    </source>
</evidence>
<dbReference type="PROSITE" id="PS50879">
    <property type="entry name" value="RNASE_H_1"/>
    <property type="match status" value="1"/>
</dbReference>
<dbReference type="Gene3D" id="3.30.420.10">
    <property type="entry name" value="Ribonuclease H-like superfamily/Ribonuclease H"/>
    <property type="match status" value="1"/>
</dbReference>